<evidence type="ECO:0000313" key="4">
    <source>
        <dbReference type="Proteomes" id="UP000030130"/>
    </source>
</evidence>
<dbReference type="EMBL" id="JRAI01000029">
    <property type="protein sequence ID" value="KGN86695.1"/>
    <property type="molecule type" value="Genomic_DNA"/>
</dbReference>
<keyword evidence="1" id="KW-0175">Coiled coil</keyword>
<evidence type="ECO:0000256" key="2">
    <source>
        <dbReference type="SAM" id="Phobius"/>
    </source>
</evidence>
<keyword evidence="2" id="KW-0472">Membrane</keyword>
<keyword evidence="2" id="KW-1133">Transmembrane helix</keyword>
<sequence>MNFSFYILGTPEGRYSQYPDDYTSSIYINSQERMAGARLVIYREMDLVHYIYIEKISKDSTIGFCLIFNKAYFQKPTQLIKLFRHIIEKQLIESGELIRYTENGELEFNIKSLNLYAKGYNHLKDYINAEFEDNPSKYAVEVLNTSFNGIRSEIELNAKVATDEQILISMSRHNKVLVNEDVGIEYGYIPQIIASLREQNQKAHEEVKFLQEENTVLDKKKKQYQYIVILTVIILLCCIGLYLFYEEIVNKSNKINLLETTVADQKRIINSSKENTAILNLKIKELKKQAEKFSHFSYTTGATFRNADNADNTWIMWLKAKSKVQIESFYVKGGFSSNGTVSIGLYDENDRFIASINASVSSSEFKKVYLDSGWVIDSGYYYIRIKESNSNFLQYHRSDEKEYGQFVGGALEISGCSSYAERSREESKKKHDYYQYFYNIQYKVLTK</sequence>
<dbReference type="AlphaFoldDB" id="A0A0A2F9H5"/>
<reference evidence="3 4" key="1">
    <citation type="submission" date="2014-08" db="EMBL/GenBank/DDBJ databases">
        <title>Porphyromonas gulae strain:COT-052_OH1451 Genome sequencing.</title>
        <authorList>
            <person name="Wallis C."/>
            <person name="Deusch O."/>
            <person name="O'Flynn C."/>
            <person name="Davis I."/>
            <person name="Jospin G."/>
            <person name="Darling A.E."/>
            <person name="Coil D.A."/>
            <person name="Alexiev A."/>
            <person name="Horsfall A."/>
            <person name="Kirkwood N."/>
            <person name="Harris S."/>
            <person name="Eisen J.A."/>
        </authorList>
    </citation>
    <scope>NUCLEOTIDE SEQUENCE [LARGE SCALE GENOMIC DNA]</scope>
    <source>
        <strain evidence="4">COT-052 OH1451</strain>
    </source>
</reference>
<dbReference type="OrthoDB" id="10001765at2"/>
<keyword evidence="2" id="KW-0812">Transmembrane</keyword>
<feature type="transmembrane region" description="Helical" evidence="2">
    <location>
        <begin position="226"/>
        <end position="245"/>
    </location>
</feature>
<proteinExistence type="predicted"/>
<name>A0A0A2F9H5_9PORP</name>
<organism evidence="3 4">
    <name type="scientific">Porphyromonas gulae</name>
    <dbReference type="NCBI Taxonomy" id="111105"/>
    <lineage>
        <taxon>Bacteria</taxon>
        <taxon>Pseudomonadati</taxon>
        <taxon>Bacteroidota</taxon>
        <taxon>Bacteroidia</taxon>
        <taxon>Bacteroidales</taxon>
        <taxon>Porphyromonadaceae</taxon>
        <taxon>Porphyromonas</taxon>
    </lineage>
</organism>
<gene>
    <name evidence="3" type="ORF">HR08_03410</name>
</gene>
<evidence type="ECO:0000313" key="3">
    <source>
        <dbReference type="EMBL" id="KGN86695.1"/>
    </source>
</evidence>
<protein>
    <submittedName>
        <fullName evidence="3">Uncharacterized protein</fullName>
    </submittedName>
</protein>
<dbReference type="RefSeq" id="WP_039420504.1">
    <property type="nucleotide sequence ID" value="NZ_JRAI01000029.1"/>
</dbReference>
<dbReference type="Proteomes" id="UP000030130">
    <property type="component" value="Unassembled WGS sequence"/>
</dbReference>
<accession>A0A0A2F9H5</accession>
<feature type="coiled-coil region" evidence="1">
    <location>
        <begin position="193"/>
        <end position="220"/>
    </location>
</feature>
<evidence type="ECO:0000256" key="1">
    <source>
        <dbReference type="SAM" id="Coils"/>
    </source>
</evidence>
<comment type="caution">
    <text evidence="3">The sequence shown here is derived from an EMBL/GenBank/DDBJ whole genome shotgun (WGS) entry which is preliminary data.</text>
</comment>